<sequence>MDDNIGLEVLRDVGLPKLRLNFYLANDGLPNPPDEWAATPIAPAPAHPTTGRAPVIPSHAPPWPNCHIHNLESIIAAVSRIYQHRVPGPSLQEDQRRILGRNFRDDRRAYQPPDDNEDEDEDDYEEALAELREEMRELDVHAGPAEDDATGMFDLIPQDTTPQMKLHVEIWVDLECVERPGNPADFYSVVRRLRRIEWNWAQRVVAEALANKPETSAWLEGISGADTPSVEVVGEAVEDQEGDMSIVPEDAIEHRAERQA</sequence>
<dbReference type="OrthoDB" id="10560673at2759"/>
<proteinExistence type="predicted"/>
<name>A0A165F720_EXIGL</name>
<keyword evidence="3" id="KW-1185">Reference proteome</keyword>
<dbReference type="EMBL" id="KV426098">
    <property type="protein sequence ID" value="KZV88500.1"/>
    <property type="molecule type" value="Genomic_DNA"/>
</dbReference>
<accession>A0A165F720</accession>
<feature type="region of interest" description="Disordered" evidence="1">
    <location>
        <begin position="102"/>
        <end position="123"/>
    </location>
</feature>
<dbReference type="InParanoid" id="A0A165F720"/>
<dbReference type="AlphaFoldDB" id="A0A165F720"/>
<feature type="compositionally biased region" description="Acidic residues" evidence="1">
    <location>
        <begin position="114"/>
        <end position="123"/>
    </location>
</feature>
<gene>
    <name evidence="2" type="ORF">EXIGLDRAFT_722616</name>
</gene>
<evidence type="ECO:0000256" key="1">
    <source>
        <dbReference type="SAM" id="MobiDB-lite"/>
    </source>
</evidence>
<reference evidence="2 3" key="1">
    <citation type="journal article" date="2016" name="Mol. Biol. Evol.">
        <title>Comparative Genomics of Early-Diverging Mushroom-Forming Fungi Provides Insights into the Origins of Lignocellulose Decay Capabilities.</title>
        <authorList>
            <person name="Nagy L.G."/>
            <person name="Riley R."/>
            <person name="Tritt A."/>
            <person name="Adam C."/>
            <person name="Daum C."/>
            <person name="Floudas D."/>
            <person name="Sun H."/>
            <person name="Yadav J.S."/>
            <person name="Pangilinan J."/>
            <person name="Larsson K.H."/>
            <person name="Matsuura K."/>
            <person name="Barry K."/>
            <person name="Labutti K."/>
            <person name="Kuo R."/>
            <person name="Ohm R.A."/>
            <person name="Bhattacharya S.S."/>
            <person name="Shirouzu T."/>
            <person name="Yoshinaga Y."/>
            <person name="Martin F.M."/>
            <person name="Grigoriev I.V."/>
            <person name="Hibbett D.S."/>
        </authorList>
    </citation>
    <scope>NUCLEOTIDE SEQUENCE [LARGE SCALE GENOMIC DNA]</scope>
    <source>
        <strain evidence="2 3">HHB12029</strain>
    </source>
</reference>
<organism evidence="2 3">
    <name type="scientific">Exidia glandulosa HHB12029</name>
    <dbReference type="NCBI Taxonomy" id="1314781"/>
    <lineage>
        <taxon>Eukaryota</taxon>
        <taxon>Fungi</taxon>
        <taxon>Dikarya</taxon>
        <taxon>Basidiomycota</taxon>
        <taxon>Agaricomycotina</taxon>
        <taxon>Agaricomycetes</taxon>
        <taxon>Auriculariales</taxon>
        <taxon>Exidiaceae</taxon>
        <taxon>Exidia</taxon>
    </lineage>
</organism>
<protein>
    <submittedName>
        <fullName evidence="2">Uncharacterized protein</fullName>
    </submittedName>
</protein>
<evidence type="ECO:0000313" key="2">
    <source>
        <dbReference type="EMBL" id="KZV88500.1"/>
    </source>
</evidence>
<feature type="non-terminal residue" evidence="2">
    <location>
        <position position="260"/>
    </location>
</feature>
<evidence type="ECO:0000313" key="3">
    <source>
        <dbReference type="Proteomes" id="UP000077266"/>
    </source>
</evidence>
<dbReference type="Proteomes" id="UP000077266">
    <property type="component" value="Unassembled WGS sequence"/>
</dbReference>